<reference evidence="10" key="1">
    <citation type="journal article" date="2010" name="Genome Biol.">
        <title>Genome sequence of the necrotrophic plant pathogen Pythium ultimum reveals original pathogenicity mechanisms and effector repertoire.</title>
        <authorList>
            <person name="Levesque C.A."/>
            <person name="Brouwer H."/>
            <person name="Cano L."/>
            <person name="Hamilton J.P."/>
            <person name="Holt C."/>
            <person name="Huitema E."/>
            <person name="Raffaele S."/>
            <person name="Robideau G.P."/>
            <person name="Thines M."/>
            <person name="Win J."/>
            <person name="Zerillo M.M."/>
            <person name="Beakes G.W."/>
            <person name="Boore J.L."/>
            <person name="Busam D."/>
            <person name="Dumas B."/>
            <person name="Ferriera S."/>
            <person name="Fuerstenberg S.I."/>
            <person name="Gachon C.M."/>
            <person name="Gaulin E."/>
            <person name="Govers F."/>
            <person name="Grenville-Briggs L."/>
            <person name="Horner N."/>
            <person name="Hostetler J."/>
            <person name="Jiang R.H."/>
            <person name="Johnson J."/>
            <person name="Krajaejun T."/>
            <person name="Lin H."/>
            <person name="Meijer H.J."/>
            <person name="Moore B."/>
            <person name="Morris P."/>
            <person name="Phuntmart V."/>
            <person name="Puiu D."/>
            <person name="Shetty J."/>
            <person name="Stajich J.E."/>
            <person name="Tripathy S."/>
            <person name="Wawra S."/>
            <person name="van West P."/>
            <person name="Whitty B.R."/>
            <person name="Coutinho P.M."/>
            <person name="Henrissat B."/>
            <person name="Martin F."/>
            <person name="Thomas P.D."/>
            <person name="Tyler B.M."/>
            <person name="De Vries R.P."/>
            <person name="Kamoun S."/>
            <person name="Yandell M."/>
            <person name="Tisserat N."/>
            <person name="Buell C.R."/>
        </authorList>
    </citation>
    <scope>NUCLEOTIDE SEQUENCE</scope>
    <source>
        <strain evidence="10">DAOM:BR144</strain>
    </source>
</reference>
<proteinExistence type="inferred from homology"/>
<dbReference type="Proteomes" id="UP000019132">
    <property type="component" value="Unassembled WGS sequence"/>
</dbReference>
<feature type="compositionally biased region" description="Low complexity" evidence="8">
    <location>
        <begin position="1"/>
        <end position="17"/>
    </location>
</feature>
<sequence length="728" mass="78744">MLRASASRRALRHAQSSTVKRNFASSSANKPPTSSPAPPAATPAPPKDAVAAAAAKSAIPSSAAPSSSSSSSSSSSGGSFFPKILVLGALSTPAGAAFYLNQNPTWNPEFLRGNENWIKFRELVLGKDEKKKNSSVAVVKTPVAPREPSKTPEELSAVISKAQAEKKASVVKAAPAPAAKKAEAAVVEKAKKEEKKAVESKKKVESKAESTVKAVEAKTQEMVKKVVATGAAAAATVVADAKHAVEDVKHIVDDAKHAVDDAVHDVKHAVNDAKHAVNDAKHVVNDAVHDAKHVVDDAVHDAKHKIDHAVVDAKHAVEKKVDEATQKARDEIAKLASEANPTTLTNKVEQKIQATTKEILDTLKADASATADDVDKNYLNGIHELDANSLAIRVAQLATEMKHRSKWEAVRLMEALRRMEEDAQKKSSEVLKRQDELHKELVAKELRLQEELLTRKYRDDIDKLKKDYVQDLARNVNQQRTAILNKLQETFVREKKAIEDRYAQQLRSKSEELQETLTKERKQRVSEMESYRAQLRALNTVLDNSSTYEAFSHQVHKTSVAALALSDRIEAAAPLRAEIRALREAARSDPFIEVALKSLPQQVIDEGAPSVSQLQERFNVVKKVGHRASLAPPNSGLVGQLFGGALSYLVIPPGGPIEGKDTDAIFSRADYALKAGDIESAIYELKSLSGTPAEISKDWIAAAESRLAVEQTAKVVKAHAALLAASCS</sequence>
<evidence type="ECO:0000313" key="9">
    <source>
        <dbReference type="EnsemblProtists" id="PYU1_T006775"/>
    </source>
</evidence>
<dbReference type="PANTHER" id="PTHR15415:SF7">
    <property type="entry name" value="MICOS COMPLEX SUBUNIT MIC60"/>
    <property type="match status" value="1"/>
</dbReference>
<feature type="compositionally biased region" description="Pro residues" evidence="8">
    <location>
        <begin position="33"/>
        <end position="46"/>
    </location>
</feature>
<reference evidence="10" key="2">
    <citation type="submission" date="2010-04" db="EMBL/GenBank/DDBJ databases">
        <authorList>
            <person name="Buell R."/>
            <person name="Hamilton J."/>
            <person name="Hostetler J."/>
        </authorList>
    </citation>
    <scope>NUCLEOTIDE SEQUENCE [LARGE SCALE GENOMIC DNA]</scope>
    <source>
        <strain evidence="10">DAOM:BR144</strain>
    </source>
</reference>
<dbReference type="GO" id="GO:0061617">
    <property type="term" value="C:MICOS complex"/>
    <property type="evidence" value="ECO:0007669"/>
    <property type="project" value="TreeGrafter"/>
</dbReference>
<evidence type="ECO:0000256" key="2">
    <source>
        <dbReference type="ARBA" id="ARBA00010877"/>
    </source>
</evidence>
<feature type="region of interest" description="Disordered" evidence="8">
    <location>
        <begin position="1"/>
        <end position="76"/>
    </location>
</feature>
<dbReference type="EMBL" id="GL376635">
    <property type="status" value="NOT_ANNOTATED_CDS"/>
    <property type="molecule type" value="Genomic_DNA"/>
</dbReference>
<comment type="similarity">
    <text evidence="2">Belongs to the MICOS complex subunit Mic60 family.</text>
</comment>
<reference evidence="9" key="3">
    <citation type="submission" date="2015-02" db="UniProtKB">
        <authorList>
            <consortium name="EnsemblProtists"/>
        </authorList>
    </citation>
    <scope>IDENTIFICATION</scope>
    <source>
        <strain evidence="9">DAOM BR144</strain>
    </source>
</reference>
<comment type="subcellular location">
    <subcellularLocation>
        <location evidence="1">Mitochondrion inner membrane</location>
    </subcellularLocation>
</comment>
<evidence type="ECO:0000313" key="10">
    <source>
        <dbReference type="Proteomes" id="UP000019132"/>
    </source>
</evidence>
<evidence type="ECO:0000256" key="1">
    <source>
        <dbReference type="ARBA" id="ARBA00004273"/>
    </source>
</evidence>
<evidence type="ECO:0000256" key="6">
    <source>
        <dbReference type="ARBA" id="ARBA00023128"/>
    </source>
</evidence>
<dbReference type="Pfam" id="PF09731">
    <property type="entry name" value="Mitofilin"/>
    <property type="match status" value="1"/>
</dbReference>
<dbReference type="EnsemblProtists" id="PYU1_T006775">
    <property type="protein sequence ID" value="PYU1_T006775"/>
    <property type="gene ID" value="PYU1_G006761"/>
</dbReference>
<dbReference type="HOGENOM" id="CLU_418903_0_0_1"/>
<organism evidence="9 10">
    <name type="scientific">Globisporangium ultimum (strain ATCC 200006 / CBS 805.95 / DAOM BR144)</name>
    <name type="common">Pythium ultimum</name>
    <dbReference type="NCBI Taxonomy" id="431595"/>
    <lineage>
        <taxon>Eukaryota</taxon>
        <taxon>Sar</taxon>
        <taxon>Stramenopiles</taxon>
        <taxon>Oomycota</taxon>
        <taxon>Peronosporomycetes</taxon>
        <taxon>Pythiales</taxon>
        <taxon>Pythiaceae</taxon>
        <taxon>Globisporangium</taxon>
    </lineage>
</organism>
<keyword evidence="4" id="KW-0999">Mitochondrion inner membrane</keyword>
<dbReference type="PANTHER" id="PTHR15415">
    <property type="entry name" value="MITOFILIN"/>
    <property type="match status" value="1"/>
</dbReference>
<keyword evidence="3" id="KW-0812">Transmembrane</keyword>
<accession>K3WP83</accession>
<keyword evidence="6" id="KW-0496">Mitochondrion</keyword>
<dbReference type="VEuPathDB" id="FungiDB:PYU1_G006761"/>
<protein>
    <recommendedName>
        <fullName evidence="11">MICOS complex subunit MIC60</fullName>
    </recommendedName>
</protein>
<evidence type="ECO:0000256" key="8">
    <source>
        <dbReference type="SAM" id="MobiDB-lite"/>
    </source>
</evidence>
<keyword evidence="7" id="KW-0472">Membrane</keyword>
<dbReference type="OMA" id="WIKFREL"/>
<evidence type="ECO:0000256" key="7">
    <source>
        <dbReference type="ARBA" id="ARBA00023136"/>
    </source>
</evidence>
<keyword evidence="5" id="KW-1133">Transmembrane helix</keyword>
<dbReference type="AlphaFoldDB" id="K3WP83"/>
<feature type="compositionally biased region" description="Low complexity" evidence="8">
    <location>
        <begin position="47"/>
        <end position="76"/>
    </location>
</feature>
<evidence type="ECO:0008006" key="11">
    <source>
        <dbReference type="Google" id="ProtNLM"/>
    </source>
</evidence>
<dbReference type="eggNOG" id="KOG1854">
    <property type="taxonomic scope" value="Eukaryota"/>
</dbReference>
<dbReference type="GO" id="GO:0042407">
    <property type="term" value="P:cristae formation"/>
    <property type="evidence" value="ECO:0007669"/>
    <property type="project" value="TreeGrafter"/>
</dbReference>
<evidence type="ECO:0000256" key="4">
    <source>
        <dbReference type="ARBA" id="ARBA00022792"/>
    </source>
</evidence>
<name>K3WP83_GLOUD</name>
<evidence type="ECO:0000256" key="3">
    <source>
        <dbReference type="ARBA" id="ARBA00022692"/>
    </source>
</evidence>
<evidence type="ECO:0000256" key="5">
    <source>
        <dbReference type="ARBA" id="ARBA00022989"/>
    </source>
</evidence>
<keyword evidence="10" id="KW-1185">Reference proteome</keyword>
<dbReference type="STRING" id="431595.K3WP83"/>
<dbReference type="InParanoid" id="K3WP83"/>
<dbReference type="InterPro" id="IPR019133">
    <property type="entry name" value="MIC60"/>
</dbReference>